<comment type="pathway">
    <text evidence="7">tRNA modification; N(7)-methylguanine-tRNA biosynthesis.</text>
</comment>
<dbReference type="RefSeq" id="WP_094324916.1">
    <property type="nucleotide sequence ID" value="NZ_CP022347.1"/>
</dbReference>
<keyword evidence="3 7" id="KW-0489">Methyltransferase</keyword>
<feature type="binding site" evidence="7">
    <location>
        <position position="233"/>
    </location>
    <ligand>
        <name>substrate</name>
    </ligand>
</feature>
<dbReference type="InterPro" id="IPR029063">
    <property type="entry name" value="SAM-dependent_MTases_sf"/>
</dbReference>
<dbReference type="SUPFAM" id="SSF53335">
    <property type="entry name" value="S-adenosyl-L-methionine-dependent methyltransferases"/>
    <property type="match status" value="1"/>
</dbReference>
<gene>
    <name evidence="8" type="primary">trmI</name>
    <name evidence="7" type="synonym">trmB</name>
    <name evidence="8" type="ORF">CAV_0470</name>
</gene>
<evidence type="ECO:0000256" key="5">
    <source>
        <dbReference type="ARBA" id="ARBA00022691"/>
    </source>
</evidence>
<comment type="catalytic activity">
    <reaction evidence="1 7">
        <text>guanosine(46) in tRNA + S-adenosyl-L-methionine = N(7)-methylguanosine(46) in tRNA + S-adenosyl-L-homocysteine</text>
        <dbReference type="Rhea" id="RHEA:42708"/>
        <dbReference type="Rhea" id="RHEA-COMP:10188"/>
        <dbReference type="Rhea" id="RHEA-COMP:10189"/>
        <dbReference type="ChEBI" id="CHEBI:57856"/>
        <dbReference type="ChEBI" id="CHEBI:59789"/>
        <dbReference type="ChEBI" id="CHEBI:74269"/>
        <dbReference type="ChEBI" id="CHEBI:74480"/>
        <dbReference type="EC" id="2.1.1.33"/>
    </reaction>
</comment>
<comment type="function">
    <text evidence="2 7">Catalyzes the formation of N(7)-methylguanine at position 46 (m7G46) in tRNA.</text>
</comment>
<dbReference type="KEGG" id="cavi:CAV_0470"/>
<dbReference type="NCBIfam" id="NF010719">
    <property type="entry name" value="PRK14121.1"/>
    <property type="match status" value="1"/>
</dbReference>
<organism evidence="8 9">
    <name type="scientific">Campylobacter avium LMG 24591</name>
    <dbReference type="NCBI Taxonomy" id="522484"/>
    <lineage>
        <taxon>Bacteria</taxon>
        <taxon>Pseudomonadati</taxon>
        <taxon>Campylobacterota</taxon>
        <taxon>Epsilonproteobacteria</taxon>
        <taxon>Campylobacterales</taxon>
        <taxon>Campylobacteraceae</taxon>
        <taxon>Campylobacter</taxon>
    </lineage>
</organism>
<accession>A0A222MX15</accession>
<dbReference type="PANTHER" id="PTHR23417:SF14">
    <property type="entry name" value="PENTACOTRIPEPTIDE-REPEAT REGION OF PRORP DOMAIN-CONTAINING PROTEIN"/>
    <property type="match status" value="1"/>
</dbReference>
<dbReference type="EC" id="2.1.1.33" evidence="7"/>
<comment type="caution">
    <text evidence="7">Lacks conserved residue(s) required for the propagation of feature annotation.</text>
</comment>
<protein>
    <recommendedName>
        <fullName evidence="7">tRNA (guanine-N(7)-)-methyltransferase</fullName>
        <ecNumber evidence="7">2.1.1.33</ecNumber>
    </recommendedName>
    <alternativeName>
        <fullName evidence="7">tRNA (guanine(46)-N(7))-methyltransferase</fullName>
    </alternativeName>
    <alternativeName>
        <fullName evidence="7">tRNA(m7G46)-methyltransferase</fullName>
    </alternativeName>
</protein>
<dbReference type="GO" id="GO:0008176">
    <property type="term" value="F:tRNA (guanine(46)-N7)-methyltransferase activity"/>
    <property type="evidence" value="ECO:0007669"/>
    <property type="project" value="UniProtKB-UniRule"/>
</dbReference>
<dbReference type="Pfam" id="PF02390">
    <property type="entry name" value="Methyltransf_4"/>
    <property type="match status" value="1"/>
</dbReference>
<proteinExistence type="inferred from homology"/>
<evidence type="ECO:0000256" key="2">
    <source>
        <dbReference type="ARBA" id="ARBA00003015"/>
    </source>
</evidence>
<comment type="similarity">
    <text evidence="7">Belongs to the class I-like SAM-binding methyltransferase superfamily. TrmB family.</text>
</comment>
<evidence type="ECO:0000256" key="6">
    <source>
        <dbReference type="ARBA" id="ARBA00022694"/>
    </source>
</evidence>
<dbReference type="Gene3D" id="3.40.50.150">
    <property type="entry name" value="Vaccinia Virus protein VP39"/>
    <property type="match status" value="1"/>
</dbReference>
<evidence type="ECO:0000256" key="7">
    <source>
        <dbReference type="HAMAP-Rule" id="MF_01057"/>
    </source>
</evidence>
<dbReference type="UniPathway" id="UPA00989"/>
<keyword evidence="5 7" id="KW-0949">S-adenosyl-L-methionine</keyword>
<keyword evidence="9" id="KW-1185">Reference proteome</keyword>
<dbReference type="GO" id="GO:0043527">
    <property type="term" value="C:tRNA methyltransferase complex"/>
    <property type="evidence" value="ECO:0007669"/>
    <property type="project" value="TreeGrafter"/>
</dbReference>
<evidence type="ECO:0000256" key="4">
    <source>
        <dbReference type="ARBA" id="ARBA00022679"/>
    </source>
</evidence>
<dbReference type="Proteomes" id="UP000201169">
    <property type="component" value="Chromosome"/>
</dbReference>
<feature type="binding site" evidence="7">
    <location>
        <position position="177"/>
    </location>
    <ligand>
        <name>S-adenosyl-L-methionine</name>
        <dbReference type="ChEBI" id="CHEBI:59789"/>
    </ligand>
</feature>
<sequence length="389" mass="45708">MPNFKCKKIKDLNLPYKLDKLEFKWLCKNEHSSLLYTSFEGENFFVQILPKDNAFLIKSHKDTRLSKIGYIQKALLHFKEAFCEEVFNEANAVKKTRLLQKSPHIEDKIENFIKNYNSLKDPLIEIGFGSGRHLLYQAQKEQDKSVIGIEIYTKTIEQVAKLASSKNLNNVLLLKADARVLFSKLPSNSVTKIFLHFPVPWDKQPHRRIISKDFALECLRILKKDGVFELRTDSKEYFDFSLEILKESFKDLEVCKNEDIAIKSKYEDRWLRKEKDIYTIRAICNEQSKELVQEEFEISNLSFSKEKLCELAKNFTRLKFKGEDFFISLQELFKAEDFLVLKLDFGSFNKPQHSFLKLGQSCEFLFSKPLFTKENLRALKKLESILKSF</sequence>
<dbReference type="PANTHER" id="PTHR23417">
    <property type="entry name" value="3-DEOXY-D-MANNO-OCTULOSONIC-ACID TRANSFERASE/TRNA GUANINE-N 7 - -METHYLTRANSFERASE"/>
    <property type="match status" value="1"/>
</dbReference>
<dbReference type="PROSITE" id="PS51625">
    <property type="entry name" value="SAM_MT_TRMB"/>
    <property type="match status" value="1"/>
</dbReference>
<dbReference type="InterPro" id="IPR055361">
    <property type="entry name" value="tRNA_methyltr_TrmB_bact"/>
</dbReference>
<dbReference type="OrthoDB" id="9802090at2"/>
<dbReference type="NCBIfam" id="TIGR00091">
    <property type="entry name" value="tRNA (guanosine(46)-N7)-methyltransferase TrmB"/>
    <property type="match status" value="1"/>
</dbReference>
<keyword evidence="6 7" id="KW-0819">tRNA processing</keyword>
<name>A0A222MX15_9BACT</name>
<dbReference type="CDD" id="cd02440">
    <property type="entry name" value="AdoMet_MTases"/>
    <property type="match status" value="1"/>
</dbReference>
<feature type="binding site" evidence="7">
    <location>
        <position position="203"/>
    </location>
    <ligand>
        <name>substrate</name>
    </ligand>
</feature>
<keyword evidence="4 7" id="KW-0808">Transferase</keyword>
<dbReference type="HAMAP" id="MF_01057">
    <property type="entry name" value="tRNA_methyltr_TrmB"/>
    <property type="match status" value="1"/>
</dbReference>
<evidence type="ECO:0000256" key="1">
    <source>
        <dbReference type="ARBA" id="ARBA00000142"/>
    </source>
</evidence>
<evidence type="ECO:0000313" key="9">
    <source>
        <dbReference type="Proteomes" id="UP000201169"/>
    </source>
</evidence>
<dbReference type="EMBL" id="CP022347">
    <property type="protein sequence ID" value="ASQ30136.1"/>
    <property type="molecule type" value="Genomic_DNA"/>
</dbReference>
<reference evidence="8 9" key="1">
    <citation type="submission" date="2017-07" db="EMBL/GenBank/DDBJ databases">
        <title>Analysis of two Campylobacter avium genomes and identification of a novel hippuricase gene.</title>
        <authorList>
            <person name="Miller W.G."/>
            <person name="Chapman M.H."/>
            <person name="Yee E."/>
            <person name="Revez J."/>
            <person name="Bono J.L."/>
            <person name="Rossi M."/>
        </authorList>
    </citation>
    <scope>NUCLEOTIDE SEQUENCE [LARGE SCALE GENOMIC DNA]</scope>
    <source>
        <strain evidence="8 9">LMG 24591</strain>
    </source>
</reference>
<feature type="binding site" evidence="7">
    <location>
        <position position="150"/>
    </location>
    <ligand>
        <name>S-adenosyl-L-methionine</name>
        <dbReference type="ChEBI" id="CHEBI:59789"/>
    </ligand>
</feature>
<evidence type="ECO:0000313" key="8">
    <source>
        <dbReference type="EMBL" id="ASQ30136.1"/>
    </source>
</evidence>
<evidence type="ECO:0000256" key="3">
    <source>
        <dbReference type="ARBA" id="ARBA00022603"/>
    </source>
</evidence>
<dbReference type="AlphaFoldDB" id="A0A222MX15"/>
<dbReference type="InterPro" id="IPR003358">
    <property type="entry name" value="tRNA_(Gua-N-7)_MeTrfase_Trmb"/>
</dbReference>
<feature type="binding site" evidence="7">
    <location>
        <position position="125"/>
    </location>
    <ligand>
        <name>S-adenosyl-L-methionine</name>
        <dbReference type="ChEBI" id="CHEBI:59789"/>
    </ligand>
</feature>